<dbReference type="EMBL" id="CP109208">
    <property type="protein sequence ID" value="WUU58396.1"/>
    <property type="molecule type" value="Genomic_DNA"/>
</dbReference>
<organism evidence="1">
    <name type="scientific">Streptomyces althioticus</name>
    <dbReference type="NCBI Taxonomy" id="83380"/>
    <lineage>
        <taxon>Bacteria</taxon>
        <taxon>Bacillati</taxon>
        <taxon>Actinomycetota</taxon>
        <taxon>Actinomycetes</taxon>
        <taxon>Kitasatosporales</taxon>
        <taxon>Streptomycetaceae</taxon>
        <taxon>Streptomyces</taxon>
        <taxon>Streptomyces althioticus group</taxon>
    </lineage>
</organism>
<gene>
    <name evidence="1" type="ORF">OIE82_35040</name>
</gene>
<accession>A0ABZ1YJ50</accession>
<evidence type="ECO:0000313" key="1">
    <source>
        <dbReference type="EMBL" id="WUU58396.1"/>
    </source>
</evidence>
<protein>
    <submittedName>
        <fullName evidence="1">Uncharacterized protein</fullName>
    </submittedName>
</protein>
<reference evidence="1" key="1">
    <citation type="submission" date="2022-10" db="EMBL/GenBank/DDBJ databases">
        <title>The complete genomes of actinobacterial strains from the NBC collection.</title>
        <authorList>
            <person name="Joergensen T.S."/>
            <person name="Alvarez Arevalo M."/>
            <person name="Sterndorff E.B."/>
            <person name="Faurdal D."/>
            <person name="Vuksanovic O."/>
            <person name="Mourched A.-S."/>
            <person name="Charusanti P."/>
            <person name="Shaw S."/>
            <person name="Blin K."/>
            <person name="Weber T."/>
        </authorList>
    </citation>
    <scope>NUCLEOTIDE SEQUENCE [LARGE SCALE GENOMIC DNA]</scope>
    <source>
        <strain evidence="1">NBC 01686</strain>
        <plasmid evidence="1">unnamed1</plasmid>
    </source>
</reference>
<keyword evidence="1" id="KW-0614">Plasmid</keyword>
<sequence length="160" mass="16850">MNAPEFEAFLKTLLEQDASASVSVATFTEAGYAISRYGLRMTLPAGATIYLQIVSSGGTRPAADHLGSPPPPTSPVALPAHGRTPLAAVEAYLAAVLTGSRDRRIRDVEVYGARSVRGAVPYGLNVTFHSGARISCYVAHALRAGVNEPGTRRFPSVRAV</sequence>
<geneLocation type="plasmid" evidence="1">
    <name>unnamed1</name>
</geneLocation>
<proteinExistence type="predicted"/>
<name>A0ABZ1YJ50_9ACTN</name>
<dbReference type="RefSeq" id="WP_266477950.1">
    <property type="nucleotide sequence ID" value="NZ_CP109208.1"/>
</dbReference>